<reference evidence="1 2" key="2">
    <citation type="journal article" date="2022" name="Mol. Ecol. Resour.">
        <title>The genomes of chicory, endive, great burdock and yacon provide insights into Asteraceae paleo-polyploidization history and plant inulin production.</title>
        <authorList>
            <person name="Fan W."/>
            <person name="Wang S."/>
            <person name="Wang H."/>
            <person name="Wang A."/>
            <person name="Jiang F."/>
            <person name="Liu H."/>
            <person name="Zhao H."/>
            <person name="Xu D."/>
            <person name="Zhang Y."/>
        </authorList>
    </citation>
    <scope>NUCLEOTIDE SEQUENCE [LARGE SCALE GENOMIC DNA]</scope>
    <source>
        <strain evidence="2">cv. Yunnan</strain>
        <tissue evidence="1">Leaves</tissue>
    </source>
</reference>
<organism evidence="1 2">
    <name type="scientific">Smallanthus sonchifolius</name>
    <dbReference type="NCBI Taxonomy" id="185202"/>
    <lineage>
        <taxon>Eukaryota</taxon>
        <taxon>Viridiplantae</taxon>
        <taxon>Streptophyta</taxon>
        <taxon>Embryophyta</taxon>
        <taxon>Tracheophyta</taxon>
        <taxon>Spermatophyta</taxon>
        <taxon>Magnoliopsida</taxon>
        <taxon>eudicotyledons</taxon>
        <taxon>Gunneridae</taxon>
        <taxon>Pentapetalae</taxon>
        <taxon>asterids</taxon>
        <taxon>campanulids</taxon>
        <taxon>Asterales</taxon>
        <taxon>Asteraceae</taxon>
        <taxon>Asteroideae</taxon>
        <taxon>Heliantheae alliance</taxon>
        <taxon>Millerieae</taxon>
        <taxon>Smallanthus</taxon>
    </lineage>
</organism>
<dbReference type="Proteomes" id="UP001056120">
    <property type="component" value="Linkage Group LG01"/>
</dbReference>
<reference evidence="2" key="1">
    <citation type="journal article" date="2022" name="Mol. Ecol. Resour.">
        <title>The genomes of chicory, endive, great burdock and yacon provide insights into Asteraceae palaeo-polyploidization history and plant inulin production.</title>
        <authorList>
            <person name="Fan W."/>
            <person name="Wang S."/>
            <person name="Wang H."/>
            <person name="Wang A."/>
            <person name="Jiang F."/>
            <person name="Liu H."/>
            <person name="Zhao H."/>
            <person name="Xu D."/>
            <person name="Zhang Y."/>
        </authorList>
    </citation>
    <scope>NUCLEOTIDE SEQUENCE [LARGE SCALE GENOMIC DNA]</scope>
    <source>
        <strain evidence="2">cv. Yunnan</strain>
    </source>
</reference>
<name>A0ACB9KBT0_9ASTR</name>
<evidence type="ECO:0000313" key="2">
    <source>
        <dbReference type="Proteomes" id="UP001056120"/>
    </source>
</evidence>
<protein>
    <submittedName>
        <fullName evidence="1">Uncharacterized protein</fullName>
    </submittedName>
</protein>
<evidence type="ECO:0000313" key="1">
    <source>
        <dbReference type="EMBL" id="KAI3829640.1"/>
    </source>
</evidence>
<dbReference type="EMBL" id="CM042018">
    <property type="protein sequence ID" value="KAI3829640.1"/>
    <property type="molecule type" value="Genomic_DNA"/>
</dbReference>
<comment type="caution">
    <text evidence="1">The sequence shown here is derived from an EMBL/GenBank/DDBJ whole genome shotgun (WGS) entry which is preliminary data.</text>
</comment>
<accession>A0ACB9KBT0</accession>
<proteinExistence type="predicted"/>
<gene>
    <name evidence="1" type="ORF">L1987_03767</name>
</gene>
<keyword evidence="2" id="KW-1185">Reference proteome</keyword>
<sequence length="111" mass="12494">MCRGDIDGSLCQSCINQSIIKAGLICHKSKGVAVYYGECWLSYFKLQFPSKFQVVLVNPNVTTKYLEIFKVDVRILMMELMKAVVARGWLWKFATGTIAGPNSTTIYAFVQ</sequence>